<reference evidence="2 3" key="1">
    <citation type="journal article" date="2015" name="Genome Biol. Evol.">
        <title>Comparative Genomics of a Bacterivorous Green Alga Reveals Evolutionary Causalities and Consequences of Phago-Mixotrophic Mode of Nutrition.</title>
        <authorList>
            <person name="Burns J.A."/>
            <person name="Paasch A."/>
            <person name="Narechania A."/>
            <person name="Kim E."/>
        </authorList>
    </citation>
    <scope>NUCLEOTIDE SEQUENCE [LARGE SCALE GENOMIC DNA]</scope>
    <source>
        <strain evidence="2 3">PLY_AMNH</strain>
    </source>
</reference>
<protein>
    <submittedName>
        <fullName evidence="2">Uncharacterized protein</fullName>
    </submittedName>
</protein>
<keyword evidence="1" id="KW-0560">Oxidoreductase</keyword>
<keyword evidence="3" id="KW-1185">Reference proteome</keyword>
<dbReference type="GO" id="GO:0016491">
    <property type="term" value="F:oxidoreductase activity"/>
    <property type="evidence" value="ECO:0007669"/>
    <property type="project" value="UniProtKB-KW"/>
</dbReference>
<accession>A0AAE0FS80</accession>
<dbReference type="SUPFAM" id="SSF51730">
    <property type="entry name" value="FAD-linked oxidoreductase"/>
    <property type="match status" value="1"/>
</dbReference>
<dbReference type="AlphaFoldDB" id="A0AAE0FS80"/>
<gene>
    <name evidence="2" type="ORF">CYMTET_26461</name>
</gene>
<sequence>MAPSASLRDALMDVSRPVFLFGTVPPMEGTDLPKCKEICEKFVARGRALATDGYIVYDIQEEKGRVPEPRPFPFRPMMEPSGYAGLLKAASGKDSVVYKCVVEHSEGAFEDWVTTAKNVHGVETFNLVGGATSTVQYSGPTMSDAAKVLTKHNLSFGGVTIAERHAKKGNEHSTIASKVDMGAQWFISQAIYEPQAMINTINEYGELCKKSGQSPVRVLLTFAPCGRPKTMKFIHWLGVNVPEDTEKAILEAANPVMTSVELLCGMCAKILLETKASGVPLGISVESVSIFREEIDATHELFRRTQALMLDDQGIPWSVRWSHVAVNDKRTSFDSQRPLPKKVDDLLTLKSVDEKESKQAEPAEAVLSLKSSAFSFVVLAFGVAMGRMMKV</sequence>
<dbReference type="InterPro" id="IPR029041">
    <property type="entry name" value="FAD-linked_oxidoreductase-like"/>
</dbReference>
<dbReference type="Gene3D" id="3.20.20.220">
    <property type="match status" value="1"/>
</dbReference>
<name>A0AAE0FS80_9CHLO</name>
<proteinExistence type="predicted"/>
<comment type="caution">
    <text evidence="2">The sequence shown here is derived from an EMBL/GenBank/DDBJ whole genome shotgun (WGS) entry which is preliminary data.</text>
</comment>
<dbReference type="Proteomes" id="UP001190700">
    <property type="component" value="Unassembled WGS sequence"/>
</dbReference>
<evidence type="ECO:0000256" key="1">
    <source>
        <dbReference type="ARBA" id="ARBA00023002"/>
    </source>
</evidence>
<organism evidence="2 3">
    <name type="scientific">Cymbomonas tetramitiformis</name>
    <dbReference type="NCBI Taxonomy" id="36881"/>
    <lineage>
        <taxon>Eukaryota</taxon>
        <taxon>Viridiplantae</taxon>
        <taxon>Chlorophyta</taxon>
        <taxon>Pyramimonadophyceae</taxon>
        <taxon>Pyramimonadales</taxon>
        <taxon>Pyramimonadaceae</taxon>
        <taxon>Cymbomonas</taxon>
    </lineage>
</organism>
<evidence type="ECO:0000313" key="3">
    <source>
        <dbReference type="Proteomes" id="UP001190700"/>
    </source>
</evidence>
<dbReference type="EMBL" id="LGRX02014331">
    <property type="protein sequence ID" value="KAK3264822.1"/>
    <property type="molecule type" value="Genomic_DNA"/>
</dbReference>
<evidence type="ECO:0000313" key="2">
    <source>
        <dbReference type="EMBL" id="KAK3264822.1"/>
    </source>
</evidence>